<organism evidence="4 5">
    <name type="scientific">Megamonas hypermegale</name>
    <dbReference type="NCBI Taxonomy" id="158847"/>
    <lineage>
        <taxon>Bacteria</taxon>
        <taxon>Bacillati</taxon>
        <taxon>Bacillota</taxon>
        <taxon>Negativicutes</taxon>
        <taxon>Selenomonadales</taxon>
        <taxon>Selenomonadaceae</taxon>
        <taxon>Megamonas</taxon>
    </lineage>
</organism>
<evidence type="ECO:0000259" key="3">
    <source>
        <dbReference type="Pfam" id="PF03358"/>
    </source>
</evidence>
<name>A0A378NSR9_9FIRM</name>
<protein>
    <submittedName>
        <fullName evidence="4">NAD(P)H-dependent FMN-containing oxidoreductase ywqN</fullName>
        <ecNumber evidence="4">1.-.-.-</ecNumber>
    </submittedName>
</protein>
<dbReference type="SUPFAM" id="SSF52218">
    <property type="entry name" value="Flavoproteins"/>
    <property type="match status" value="1"/>
</dbReference>
<feature type="domain" description="NADPH-dependent FMN reductase-like" evidence="3">
    <location>
        <begin position="4"/>
        <end position="121"/>
    </location>
</feature>
<dbReference type="InterPro" id="IPR029039">
    <property type="entry name" value="Flavoprotein-like_sf"/>
</dbReference>
<reference evidence="4 5" key="1">
    <citation type="submission" date="2018-06" db="EMBL/GenBank/DDBJ databases">
        <authorList>
            <consortium name="Pathogen Informatics"/>
            <person name="Doyle S."/>
        </authorList>
    </citation>
    <scope>NUCLEOTIDE SEQUENCE [LARGE SCALE GENOMIC DNA]</scope>
    <source>
        <strain evidence="4 5">NCTC10571</strain>
    </source>
</reference>
<dbReference type="PANTHER" id="PTHR43278">
    <property type="entry name" value="NAD(P)H-DEPENDENT FMN-CONTAINING OXIDOREDUCTASE YWQN-RELATED"/>
    <property type="match status" value="1"/>
</dbReference>
<dbReference type="Pfam" id="PF03358">
    <property type="entry name" value="FMN_red"/>
    <property type="match status" value="1"/>
</dbReference>
<accession>A0A378NSR9</accession>
<dbReference type="Gene3D" id="3.40.50.360">
    <property type="match status" value="1"/>
</dbReference>
<evidence type="ECO:0000313" key="4">
    <source>
        <dbReference type="EMBL" id="STY71432.1"/>
    </source>
</evidence>
<evidence type="ECO:0000256" key="1">
    <source>
        <dbReference type="ARBA" id="ARBA00022630"/>
    </source>
</evidence>
<dbReference type="AlphaFoldDB" id="A0A378NSR9"/>
<proteinExistence type="predicted"/>
<dbReference type="EC" id="1.-.-.-" evidence="4"/>
<dbReference type="EMBL" id="UGPP01000001">
    <property type="protein sequence ID" value="STY71432.1"/>
    <property type="molecule type" value="Genomic_DNA"/>
</dbReference>
<keyword evidence="1" id="KW-0285">Flavoprotein</keyword>
<sequence length="178" mass="20055">MKKNVVILSASPRRKGNSDILCDEFMKGSTEAGHDVEKIFLADKDIKYCTGCGVCNTTHECVQKDDMKEILVKLLKADVVVMASPVYFYTINAQMKTLIDRIVPQYTNLSNKEFYFIITAADTDLNMMERSIECFRGLLDCLENPIEKGVIYGVGAWQKGEIKGTKAMREAYEMGKNV</sequence>
<dbReference type="GO" id="GO:0016491">
    <property type="term" value="F:oxidoreductase activity"/>
    <property type="evidence" value="ECO:0007669"/>
    <property type="project" value="UniProtKB-KW"/>
</dbReference>
<dbReference type="RefSeq" id="WP_115151765.1">
    <property type="nucleotide sequence ID" value="NZ_UGPP01000001.1"/>
</dbReference>
<evidence type="ECO:0000313" key="5">
    <source>
        <dbReference type="Proteomes" id="UP000255234"/>
    </source>
</evidence>
<keyword evidence="2" id="KW-0288">FMN</keyword>
<keyword evidence="4" id="KW-0560">Oxidoreductase</keyword>
<dbReference type="InterPro" id="IPR051796">
    <property type="entry name" value="ISF_SsuE-like"/>
</dbReference>
<evidence type="ECO:0000256" key="2">
    <source>
        <dbReference type="ARBA" id="ARBA00022643"/>
    </source>
</evidence>
<dbReference type="InterPro" id="IPR005025">
    <property type="entry name" value="FMN_Rdtase-like_dom"/>
</dbReference>
<dbReference type="Proteomes" id="UP000255234">
    <property type="component" value="Unassembled WGS sequence"/>
</dbReference>
<gene>
    <name evidence="4" type="primary">ywqN_2</name>
    <name evidence="4" type="ORF">NCTC10571_01588</name>
</gene>
<dbReference type="PANTHER" id="PTHR43278:SF2">
    <property type="entry name" value="IRON-SULFUR FLAVOPROTEIN"/>
    <property type="match status" value="1"/>
</dbReference>